<evidence type="ECO:0000256" key="10">
    <source>
        <dbReference type="ARBA" id="ARBA00023128"/>
    </source>
</evidence>
<geneLocation type="mitochondrion" evidence="14"/>
<dbReference type="AlphaFoldDB" id="A0A977XU34"/>
<evidence type="ECO:0000256" key="6">
    <source>
        <dbReference type="ARBA" id="ARBA00022692"/>
    </source>
</evidence>
<evidence type="ECO:0000256" key="3">
    <source>
        <dbReference type="ARBA" id="ARBA00011291"/>
    </source>
</evidence>
<feature type="transmembrane region" description="Helical" evidence="13">
    <location>
        <begin position="6"/>
        <end position="31"/>
    </location>
</feature>
<evidence type="ECO:0000256" key="7">
    <source>
        <dbReference type="ARBA" id="ARBA00022781"/>
    </source>
</evidence>
<evidence type="ECO:0000256" key="2">
    <source>
        <dbReference type="ARBA" id="ARBA00008892"/>
    </source>
</evidence>
<sequence>MPQMSPMWWSFLMISTIILLTIMNSMIYFNIINLKPNKNKITMTSKNWKW</sequence>
<proteinExistence type="inferred from homology"/>
<accession>A0A977XU34</accession>
<comment type="subcellular location">
    <subcellularLocation>
        <location evidence="1 12">Mitochondrion membrane</location>
        <topology evidence="1 12">Single-pass membrane protein</topology>
    </subcellularLocation>
</comment>
<dbReference type="RefSeq" id="YP_010531323.1">
    <property type="nucleotide sequence ID" value="NC_067809.1"/>
</dbReference>
<evidence type="ECO:0000256" key="11">
    <source>
        <dbReference type="ARBA" id="ARBA00023136"/>
    </source>
</evidence>
<comment type="subunit">
    <text evidence="3">F-type ATPases have 2 components, CF(1) - the catalytic core - and CF(0) - the membrane proton channel.</text>
</comment>
<evidence type="ECO:0000256" key="8">
    <source>
        <dbReference type="ARBA" id="ARBA00022989"/>
    </source>
</evidence>
<evidence type="ECO:0000256" key="12">
    <source>
        <dbReference type="RuleBase" id="RU003661"/>
    </source>
</evidence>
<gene>
    <name evidence="14" type="primary">ATP8</name>
</gene>
<reference evidence="14" key="1">
    <citation type="submission" date="2022-05" db="EMBL/GenBank/DDBJ databases">
        <title>Characterization and Phylogenetic Implications of Newly Sequenced Mitogenomes of Five Processina and Mileewa Species from China (Hemiptera: Cicadellidae: Mileewinae).</title>
        <authorList>
            <person name="He H."/>
            <person name="Yang M."/>
        </authorList>
    </citation>
    <scope>NUCLEOTIDE SEQUENCE</scope>
</reference>
<keyword evidence="7 12" id="KW-0375">Hydrogen ion transport</keyword>
<dbReference type="GeneID" id="76337022"/>
<dbReference type="GO" id="GO:0015078">
    <property type="term" value="F:proton transmembrane transporter activity"/>
    <property type="evidence" value="ECO:0007669"/>
    <property type="project" value="InterPro"/>
</dbReference>
<dbReference type="GO" id="GO:0045259">
    <property type="term" value="C:proton-transporting ATP synthase complex"/>
    <property type="evidence" value="ECO:0007669"/>
    <property type="project" value="UniProtKB-KW"/>
</dbReference>
<keyword evidence="4 12" id="KW-0813">Transport</keyword>
<evidence type="ECO:0000256" key="9">
    <source>
        <dbReference type="ARBA" id="ARBA00023065"/>
    </source>
</evidence>
<dbReference type="CTD" id="4509"/>
<name>A0A977XU34_9HEMI</name>
<comment type="similarity">
    <text evidence="2 12">Belongs to the ATPase protein 8 family.</text>
</comment>
<evidence type="ECO:0000313" key="14">
    <source>
        <dbReference type="EMBL" id="UXX17582.1"/>
    </source>
</evidence>
<keyword evidence="6 12" id="KW-0812">Transmembrane</keyword>
<protein>
    <recommendedName>
        <fullName evidence="12">ATP synthase complex subunit 8</fullName>
    </recommendedName>
</protein>
<dbReference type="GO" id="GO:0015986">
    <property type="term" value="P:proton motive force-driven ATP synthesis"/>
    <property type="evidence" value="ECO:0007669"/>
    <property type="project" value="InterPro"/>
</dbReference>
<keyword evidence="9 12" id="KW-0406">Ion transport</keyword>
<evidence type="ECO:0000256" key="4">
    <source>
        <dbReference type="ARBA" id="ARBA00022448"/>
    </source>
</evidence>
<keyword evidence="8 13" id="KW-1133">Transmembrane helix</keyword>
<evidence type="ECO:0000256" key="5">
    <source>
        <dbReference type="ARBA" id="ARBA00022547"/>
    </source>
</evidence>
<dbReference type="Pfam" id="PF00895">
    <property type="entry name" value="ATP-synt_8"/>
    <property type="match status" value="1"/>
</dbReference>
<keyword evidence="11 13" id="KW-0472">Membrane</keyword>
<organism evidence="14">
    <name type="scientific">Processina sexmaculata</name>
    <dbReference type="NCBI Taxonomy" id="2906307"/>
    <lineage>
        <taxon>Eukaryota</taxon>
        <taxon>Metazoa</taxon>
        <taxon>Ecdysozoa</taxon>
        <taxon>Arthropoda</taxon>
        <taxon>Hexapoda</taxon>
        <taxon>Insecta</taxon>
        <taxon>Pterygota</taxon>
        <taxon>Neoptera</taxon>
        <taxon>Paraneoptera</taxon>
        <taxon>Hemiptera</taxon>
        <taxon>Auchenorrhyncha</taxon>
        <taxon>Membracoidea</taxon>
        <taxon>Cicadellidae</taxon>
        <taxon>Cicadellinae</taxon>
        <taxon>Cicadellini</taxon>
        <taxon>Processina</taxon>
    </lineage>
</organism>
<evidence type="ECO:0000256" key="1">
    <source>
        <dbReference type="ARBA" id="ARBA00004304"/>
    </source>
</evidence>
<evidence type="ECO:0000256" key="13">
    <source>
        <dbReference type="SAM" id="Phobius"/>
    </source>
</evidence>
<dbReference type="GO" id="GO:0031966">
    <property type="term" value="C:mitochondrial membrane"/>
    <property type="evidence" value="ECO:0007669"/>
    <property type="project" value="UniProtKB-SubCell"/>
</dbReference>
<keyword evidence="5 12" id="KW-0138">CF(0)</keyword>
<dbReference type="EMBL" id="ON464175">
    <property type="protein sequence ID" value="UXX17582.1"/>
    <property type="molecule type" value="Genomic_DNA"/>
</dbReference>
<keyword evidence="10 12" id="KW-0496">Mitochondrion</keyword>
<dbReference type="InterPro" id="IPR001421">
    <property type="entry name" value="ATP8_metazoa"/>
</dbReference>